<reference evidence="3 4" key="1">
    <citation type="journal article" date="2012" name="Stand. Genomic Sci.">
        <title>Genome sequence of the ocean sediment bacterium Saccharomonospora marina type strain (XMU15(T)).</title>
        <authorList>
            <person name="Klenk H.P."/>
            <person name="Lu M."/>
            <person name="Lucas S."/>
            <person name="Lapidus A."/>
            <person name="Copeland A."/>
            <person name="Pitluck S."/>
            <person name="Goodwin L.A."/>
            <person name="Han C."/>
            <person name="Tapia R."/>
            <person name="Brambilla E.M."/>
            <person name="Potter G."/>
            <person name="Land M."/>
            <person name="Ivanova N."/>
            <person name="Rohde M."/>
            <person name="Goker M."/>
            <person name="Detter J.C."/>
            <person name="Li W.J."/>
            <person name="Kyrpides N.C."/>
            <person name="Woyke T."/>
        </authorList>
    </citation>
    <scope>NUCLEOTIDE SEQUENCE [LARGE SCALE GENOMIC DNA]</scope>
    <source>
        <strain evidence="3 4">XMU15</strain>
    </source>
</reference>
<dbReference type="Pfam" id="PF19873">
    <property type="entry name" value="DUF6346"/>
    <property type="match status" value="1"/>
</dbReference>
<dbReference type="OrthoDB" id="5191830at2"/>
<keyword evidence="2" id="KW-1133">Transmembrane helix</keyword>
<feature type="transmembrane region" description="Helical" evidence="2">
    <location>
        <begin position="229"/>
        <end position="246"/>
    </location>
</feature>
<dbReference type="RefSeq" id="WP_009154907.1">
    <property type="nucleotide sequence ID" value="NZ_CM001439.1"/>
</dbReference>
<keyword evidence="2" id="KW-0472">Membrane</keyword>
<evidence type="ECO:0000256" key="2">
    <source>
        <dbReference type="SAM" id="Phobius"/>
    </source>
</evidence>
<feature type="transmembrane region" description="Helical" evidence="2">
    <location>
        <begin position="297"/>
        <end position="320"/>
    </location>
</feature>
<feature type="transmembrane region" description="Helical" evidence="2">
    <location>
        <begin position="191"/>
        <end position="209"/>
    </location>
</feature>
<proteinExistence type="predicted"/>
<dbReference type="InterPro" id="IPR045927">
    <property type="entry name" value="DUF6346"/>
</dbReference>
<evidence type="ECO:0000313" key="4">
    <source>
        <dbReference type="Proteomes" id="UP000004926"/>
    </source>
</evidence>
<sequence>MESNRKRDRPRRLRPWSELSTVERSLFVPQLLVQLAVRVGVLLLTLEFLLVAGPSIGFLGGDTTGRSGQAVVRSCEPAGVPSAVGLSWYHSCELRVRWPDGGGETVPLDTARLGADDVGRTVAVVEREGGDKWGTVRQYVALAGPSPHAAPAVIAFLSLGMVALLFPYWYRLGDRDERARRRFRSRFKARPALVVASGYWLLFAAGAGWPVSPPVPGLPGWGALTWPPVLLLVTGVLVLGTGLFLVRYRQSKGYPPADVRPPALGRFGRVVGGVLLLVVSAVAVIESAVSQQGGWPVWPLRWCLPVLLLATGARLLLLWWRGRSLPRPSSRSREPEEPARSQTAG</sequence>
<organism evidence="3 4">
    <name type="scientific">Saccharomonospora marina XMU15</name>
    <dbReference type="NCBI Taxonomy" id="882083"/>
    <lineage>
        <taxon>Bacteria</taxon>
        <taxon>Bacillati</taxon>
        <taxon>Actinomycetota</taxon>
        <taxon>Actinomycetes</taxon>
        <taxon>Pseudonocardiales</taxon>
        <taxon>Pseudonocardiaceae</taxon>
        <taxon>Saccharomonospora</taxon>
    </lineage>
</organism>
<dbReference type="AlphaFoldDB" id="H5XAL9"/>
<name>H5XAL9_9PSEU</name>
<dbReference type="Proteomes" id="UP000004926">
    <property type="component" value="Chromosome"/>
</dbReference>
<feature type="transmembrane region" description="Helical" evidence="2">
    <location>
        <begin position="31"/>
        <end position="52"/>
    </location>
</feature>
<keyword evidence="2" id="KW-0812">Transmembrane</keyword>
<feature type="transmembrane region" description="Helical" evidence="2">
    <location>
        <begin position="267"/>
        <end position="285"/>
    </location>
</feature>
<accession>H5XAL9</accession>
<protein>
    <submittedName>
        <fullName evidence="3">Uncharacterized protein</fullName>
    </submittedName>
</protein>
<feature type="region of interest" description="Disordered" evidence="1">
    <location>
        <begin position="326"/>
        <end position="345"/>
    </location>
</feature>
<feature type="transmembrane region" description="Helical" evidence="2">
    <location>
        <begin position="149"/>
        <end position="170"/>
    </location>
</feature>
<evidence type="ECO:0000256" key="1">
    <source>
        <dbReference type="SAM" id="MobiDB-lite"/>
    </source>
</evidence>
<keyword evidence="4" id="KW-1185">Reference proteome</keyword>
<dbReference type="HOGENOM" id="CLU_803835_0_0_11"/>
<gene>
    <name evidence="3" type="ORF">SacmaDRAFT_3299</name>
</gene>
<evidence type="ECO:0000313" key="3">
    <source>
        <dbReference type="EMBL" id="EHR51524.1"/>
    </source>
</evidence>
<dbReference type="EMBL" id="CM001439">
    <property type="protein sequence ID" value="EHR51524.1"/>
    <property type="molecule type" value="Genomic_DNA"/>
</dbReference>
<dbReference type="STRING" id="882083.SacmaDRAFT_3299"/>